<name>A0A9E9PTN3_9CAUD</name>
<protein>
    <submittedName>
        <fullName evidence="1">Uncharacterized protein</fullName>
    </submittedName>
</protein>
<evidence type="ECO:0000313" key="1">
    <source>
        <dbReference type="EMBL" id="WAY79754.1"/>
    </source>
</evidence>
<accession>A0A9E9PTN3</accession>
<sequence>MVTFNPQALGNAPSINQDNIYQWLKVTALHGGQSGWGNSALTPAVGLVNDPNNQ</sequence>
<gene>
    <name evidence="1" type="ORF">KP12_359</name>
</gene>
<dbReference type="EMBL" id="OM835954">
    <property type="protein sequence ID" value="WAY79754.1"/>
    <property type="molecule type" value="Genomic_DNA"/>
</dbReference>
<reference evidence="1" key="1">
    <citation type="submission" date="2022-02" db="EMBL/GenBank/DDBJ databases">
        <authorList>
            <person name="Kim D."/>
            <person name="Kim Y."/>
            <person name="Lee S.-M."/>
            <person name="Kim H."/>
            <person name="Nong L.K."/>
        </authorList>
    </citation>
    <scope>NUCLEOTIDE SEQUENCE</scope>
</reference>
<organism evidence="1">
    <name type="scientific">Klebsiella phage KP12</name>
    <dbReference type="NCBI Taxonomy" id="2923374"/>
    <lineage>
        <taxon>Viruses</taxon>
        <taxon>Duplodnaviria</taxon>
        <taxon>Heunggongvirae</taxon>
        <taxon>Uroviricota</taxon>
        <taxon>Caudoviricetes</taxon>
        <taxon>Vequintavirinae</taxon>
    </lineage>
</organism>
<proteinExistence type="predicted"/>